<evidence type="ECO:0000313" key="1">
    <source>
        <dbReference type="EMBL" id="GAA0499387.1"/>
    </source>
</evidence>
<comment type="caution">
    <text evidence="1">The sequence shown here is derived from an EMBL/GenBank/DDBJ whole genome shotgun (WGS) entry which is preliminary data.</text>
</comment>
<protein>
    <submittedName>
        <fullName evidence="1">Uncharacterized protein</fullName>
    </submittedName>
</protein>
<evidence type="ECO:0000313" key="2">
    <source>
        <dbReference type="Proteomes" id="UP001500909"/>
    </source>
</evidence>
<reference evidence="1 2" key="1">
    <citation type="journal article" date="2019" name="Int. J. Syst. Evol. Microbiol.">
        <title>The Global Catalogue of Microorganisms (GCM) 10K type strain sequencing project: providing services to taxonomists for standard genome sequencing and annotation.</title>
        <authorList>
            <consortium name="The Broad Institute Genomics Platform"/>
            <consortium name="The Broad Institute Genome Sequencing Center for Infectious Disease"/>
            <person name="Wu L."/>
            <person name="Ma J."/>
        </authorList>
    </citation>
    <scope>NUCLEOTIDE SEQUENCE [LARGE SCALE GENOMIC DNA]</scope>
    <source>
        <strain evidence="1 2">JCM 4805</strain>
    </source>
</reference>
<dbReference type="EMBL" id="BAAABY010000062">
    <property type="protein sequence ID" value="GAA0499387.1"/>
    <property type="molecule type" value="Genomic_DNA"/>
</dbReference>
<sequence length="69" mass="7637">MRTPRLFGYQQLHEGSVLITRQCRTVNVVRGKKQVSELLSALKNEDTQAVLSRYASRTRGTSTSGRAGA</sequence>
<gene>
    <name evidence="1" type="ORF">GCM10010361_76220</name>
</gene>
<proteinExistence type="predicted"/>
<organism evidence="1 2">
    <name type="scientific">Streptomyces olivaceiscleroticus</name>
    <dbReference type="NCBI Taxonomy" id="68245"/>
    <lineage>
        <taxon>Bacteria</taxon>
        <taxon>Bacillati</taxon>
        <taxon>Actinomycetota</taxon>
        <taxon>Actinomycetes</taxon>
        <taxon>Kitasatosporales</taxon>
        <taxon>Streptomycetaceae</taxon>
        <taxon>Streptomyces</taxon>
    </lineage>
</organism>
<name>A0ABN1BK59_9ACTN</name>
<keyword evidence="2" id="KW-1185">Reference proteome</keyword>
<dbReference type="RefSeq" id="WP_346100211.1">
    <property type="nucleotide sequence ID" value="NZ_BAAABY010000062.1"/>
</dbReference>
<dbReference type="Proteomes" id="UP001500909">
    <property type="component" value="Unassembled WGS sequence"/>
</dbReference>
<accession>A0ABN1BK59</accession>